<feature type="domain" description="HTH marR-type" evidence="4">
    <location>
        <begin position="6"/>
        <end position="139"/>
    </location>
</feature>
<dbReference type="InterPro" id="IPR023187">
    <property type="entry name" value="Tscrpt_reg_MarR-type_CS"/>
</dbReference>
<gene>
    <name evidence="5" type="ORF">BST42_01725</name>
</gene>
<dbReference type="GO" id="GO:0003700">
    <property type="term" value="F:DNA-binding transcription factor activity"/>
    <property type="evidence" value="ECO:0007669"/>
    <property type="project" value="InterPro"/>
</dbReference>
<organism evidence="5 6">
    <name type="scientific">Mycolicibacterium rhodesiae</name>
    <name type="common">Mycobacterium rhodesiae</name>
    <dbReference type="NCBI Taxonomy" id="36814"/>
    <lineage>
        <taxon>Bacteria</taxon>
        <taxon>Bacillati</taxon>
        <taxon>Actinomycetota</taxon>
        <taxon>Actinomycetes</taxon>
        <taxon>Mycobacteriales</taxon>
        <taxon>Mycobacteriaceae</taxon>
        <taxon>Mycolicibacterium</taxon>
    </lineage>
</organism>
<dbReference type="PROSITE" id="PS01117">
    <property type="entry name" value="HTH_MARR_1"/>
    <property type="match status" value="1"/>
</dbReference>
<dbReference type="PANTHER" id="PTHR33164:SF43">
    <property type="entry name" value="HTH-TYPE TRANSCRIPTIONAL REPRESSOR YETL"/>
    <property type="match status" value="1"/>
</dbReference>
<reference evidence="5 6" key="1">
    <citation type="submission" date="2016-12" db="EMBL/GenBank/DDBJ databases">
        <title>The new phylogeny of genus Mycobacterium.</title>
        <authorList>
            <person name="Tortoli E."/>
            <person name="Trovato A."/>
            <person name="Cirillo D.M."/>
        </authorList>
    </citation>
    <scope>NUCLEOTIDE SEQUENCE [LARGE SCALE GENOMIC DNA]</scope>
    <source>
        <strain evidence="5 6">DSM 44223</strain>
    </source>
</reference>
<dbReference type="InterPro" id="IPR036388">
    <property type="entry name" value="WH-like_DNA-bd_sf"/>
</dbReference>
<dbReference type="AlphaFoldDB" id="A0A1X0J582"/>
<keyword evidence="6" id="KW-1185">Reference proteome</keyword>
<comment type="caution">
    <text evidence="5">The sequence shown here is derived from an EMBL/GenBank/DDBJ whole genome shotgun (WGS) entry which is preliminary data.</text>
</comment>
<keyword evidence="3" id="KW-0804">Transcription</keyword>
<keyword evidence="1" id="KW-0805">Transcription regulation</keyword>
<dbReference type="InterPro" id="IPR039422">
    <property type="entry name" value="MarR/SlyA-like"/>
</dbReference>
<dbReference type="GO" id="GO:0003677">
    <property type="term" value="F:DNA binding"/>
    <property type="evidence" value="ECO:0007669"/>
    <property type="project" value="UniProtKB-KW"/>
</dbReference>
<dbReference type="InterPro" id="IPR000835">
    <property type="entry name" value="HTH_MarR-typ"/>
</dbReference>
<name>A0A1X0J582_MYCRH</name>
<dbReference type="Gene3D" id="1.10.10.10">
    <property type="entry name" value="Winged helix-like DNA-binding domain superfamily/Winged helix DNA-binding domain"/>
    <property type="match status" value="1"/>
</dbReference>
<proteinExistence type="predicted"/>
<dbReference type="Pfam" id="PF12802">
    <property type="entry name" value="MarR_2"/>
    <property type="match status" value="1"/>
</dbReference>
<dbReference type="PROSITE" id="PS50995">
    <property type="entry name" value="HTH_MARR_2"/>
    <property type="match status" value="1"/>
</dbReference>
<dbReference type="OrthoDB" id="3177763at2"/>
<evidence type="ECO:0000313" key="5">
    <source>
        <dbReference type="EMBL" id="ORB57150.1"/>
    </source>
</evidence>
<dbReference type="SUPFAM" id="SSF46785">
    <property type="entry name" value="Winged helix' DNA-binding domain"/>
    <property type="match status" value="1"/>
</dbReference>
<evidence type="ECO:0000256" key="1">
    <source>
        <dbReference type="ARBA" id="ARBA00023015"/>
    </source>
</evidence>
<dbReference type="PANTHER" id="PTHR33164">
    <property type="entry name" value="TRANSCRIPTIONAL REGULATOR, MARR FAMILY"/>
    <property type="match status" value="1"/>
</dbReference>
<sequence length="139" mass="15142">MGGGHDEPLGYLLYRVASALRAEVSATALEPLGLSFPQYICMRILSRFPDRSNAELARDTGVSPQAMNMVLRSLEERGLVTRPDTVASGRSLPAKLTRTGVDLLERTDAGVRAAEQRLMVGLSAEQRREFRTILAALGD</sequence>
<dbReference type="SMART" id="SM00347">
    <property type="entry name" value="HTH_MARR"/>
    <property type="match status" value="1"/>
</dbReference>
<protein>
    <submittedName>
        <fullName evidence="5">MarR family transcriptional regulator</fullName>
    </submittedName>
</protein>
<dbReference type="InterPro" id="IPR036390">
    <property type="entry name" value="WH_DNA-bd_sf"/>
</dbReference>
<evidence type="ECO:0000313" key="6">
    <source>
        <dbReference type="Proteomes" id="UP000192534"/>
    </source>
</evidence>
<evidence type="ECO:0000256" key="3">
    <source>
        <dbReference type="ARBA" id="ARBA00023163"/>
    </source>
</evidence>
<evidence type="ECO:0000259" key="4">
    <source>
        <dbReference type="PROSITE" id="PS50995"/>
    </source>
</evidence>
<evidence type="ECO:0000256" key="2">
    <source>
        <dbReference type="ARBA" id="ARBA00023125"/>
    </source>
</evidence>
<dbReference type="GO" id="GO:0006950">
    <property type="term" value="P:response to stress"/>
    <property type="evidence" value="ECO:0007669"/>
    <property type="project" value="TreeGrafter"/>
</dbReference>
<dbReference type="Proteomes" id="UP000192534">
    <property type="component" value="Unassembled WGS sequence"/>
</dbReference>
<keyword evidence="2" id="KW-0238">DNA-binding</keyword>
<dbReference type="EMBL" id="MVIH01000001">
    <property type="protein sequence ID" value="ORB57150.1"/>
    <property type="molecule type" value="Genomic_DNA"/>
</dbReference>
<dbReference type="RefSeq" id="WP_083116819.1">
    <property type="nucleotide sequence ID" value="NZ_JACKUO010000025.1"/>
</dbReference>
<accession>A0A1X0J582</accession>